<feature type="domain" description="Glycoside hydrolase family 5" evidence="4">
    <location>
        <begin position="338"/>
        <end position="664"/>
    </location>
</feature>
<keyword evidence="1 5" id="KW-0378">Hydrolase</keyword>
<dbReference type="Proteomes" id="UP000515511">
    <property type="component" value="Chromosome"/>
</dbReference>
<evidence type="ECO:0000256" key="3">
    <source>
        <dbReference type="SAM" id="Phobius"/>
    </source>
</evidence>
<dbReference type="Pfam" id="PF00150">
    <property type="entry name" value="Cellulase"/>
    <property type="match status" value="1"/>
</dbReference>
<keyword evidence="2" id="KW-0326">Glycosidase</keyword>
<name>A0A7G6Y8W7_9MICO</name>
<dbReference type="InterPro" id="IPR017853">
    <property type="entry name" value="GH"/>
</dbReference>
<feature type="transmembrane region" description="Helical" evidence="3">
    <location>
        <begin position="208"/>
        <end position="231"/>
    </location>
</feature>
<organism evidence="5 6">
    <name type="scientific">Leifsonia shinshuensis</name>
    <dbReference type="NCBI Taxonomy" id="150026"/>
    <lineage>
        <taxon>Bacteria</taxon>
        <taxon>Bacillati</taxon>
        <taxon>Actinomycetota</taxon>
        <taxon>Actinomycetes</taxon>
        <taxon>Micrococcales</taxon>
        <taxon>Microbacteriaceae</taxon>
        <taxon>Leifsonia</taxon>
    </lineage>
</organism>
<evidence type="ECO:0000256" key="1">
    <source>
        <dbReference type="ARBA" id="ARBA00022801"/>
    </source>
</evidence>
<feature type="transmembrane region" description="Helical" evidence="3">
    <location>
        <begin position="145"/>
        <end position="166"/>
    </location>
</feature>
<dbReference type="GO" id="GO:0000272">
    <property type="term" value="P:polysaccharide catabolic process"/>
    <property type="evidence" value="ECO:0007669"/>
    <property type="project" value="InterPro"/>
</dbReference>
<dbReference type="PANTHER" id="PTHR31308">
    <property type="match status" value="1"/>
</dbReference>
<keyword evidence="3" id="KW-0812">Transmembrane</keyword>
<dbReference type="InterPro" id="IPR052066">
    <property type="entry name" value="Glycosphingolipid_Hydrolases"/>
</dbReference>
<protein>
    <submittedName>
        <fullName evidence="5">Glycoside hydrolase family 5 protein</fullName>
    </submittedName>
</protein>
<dbReference type="InterPro" id="IPR001547">
    <property type="entry name" value="Glyco_hydro_5"/>
</dbReference>
<dbReference type="EMBL" id="CP043641">
    <property type="protein sequence ID" value="QNE34932.1"/>
    <property type="molecule type" value="Genomic_DNA"/>
</dbReference>
<feature type="transmembrane region" description="Helical" evidence="3">
    <location>
        <begin position="178"/>
        <end position="196"/>
    </location>
</feature>
<dbReference type="PANTHER" id="PTHR31308:SF3">
    <property type="entry name" value="ENDOGLYCOCERAMIDASE"/>
    <property type="match status" value="1"/>
</dbReference>
<feature type="transmembrane region" description="Helical" evidence="3">
    <location>
        <begin position="48"/>
        <end position="66"/>
    </location>
</feature>
<feature type="transmembrane region" description="Helical" evidence="3">
    <location>
        <begin position="243"/>
        <end position="269"/>
    </location>
</feature>
<feature type="transmembrane region" description="Helical" evidence="3">
    <location>
        <begin position="103"/>
        <end position="124"/>
    </location>
</feature>
<proteinExistence type="predicted"/>
<dbReference type="Gene3D" id="3.20.20.80">
    <property type="entry name" value="Glycosidases"/>
    <property type="match status" value="1"/>
</dbReference>
<dbReference type="GO" id="GO:0004553">
    <property type="term" value="F:hydrolase activity, hydrolyzing O-glycosyl compounds"/>
    <property type="evidence" value="ECO:0007669"/>
    <property type="project" value="InterPro"/>
</dbReference>
<reference evidence="6" key="1">
    <citation type="submission" date="2019-09" db="EMBL/GenBank/DDBJ databases">
        <title>Antimicrobial potential of Antarctic Bacteria.</title>
        <authorList>
            <person name="Benaud N."/>
            <person name="Edwards R.J."/>
            <person name="Ferrari B.C."/>
        </authorList>
    </citation>
    <scope>NUCLEOTIDE SEQUENCE [LARGE SCALE GENOMIC DNA]</scope>
    <source>
        <strain evidence="6">INR9</strain>
    </source>
</reference>
<evidence type="ECO:0000313" key="5">
    <source>
        <dbReference type="EMBL" id="QNE34932.1"/>
    </source>
</evidence>
<dbReference type="AlphaFoldDB" id="A0A7G6Y8W7"/>
<evidence type="ECO:0000259" key="4">
    <source>
        <dbReference type="Pfam" id="PF00150"/>
    </source>
</evidence>
<feature type="transmembrane region" description="Helical" evidence="3">
    <location>
        <begin position="73"/>
        <end position="97"/>
    </location>
</feature>
<gene>
    <name evidence="5" type="ORF">F1C12_07170</name>
</gene>
<accession>A0A7G6Y8W7</accession>
<keyword evidence="3" id="KW-1133">Transmembrane helix</keyword>
<sequence>MKSVRRPLVAVCAALVLVVLQAVLDPTGLLALAGWSGALPSTAGVWPFAPYAVFVPVLLGMTWWTALRAGERYWTLVAGIVLAVLLAQAAAALVMTWNLPVSAWAAGYVTAKAVPAALIVAAVARWFGGPTRRVVHRCGPPWIPAALFAAAAPLLAGVWWTSAAYAPGVPVARPEHGALSVIVAVLLIAFATALLLNPLRRRVPGALGGWLAALVAGGIVGVVQAIVAFAVDGGLSGDLWPGMAAYVAVADGLSFGACVGWVAGVGALVVELIPAAGRVRVAQATAAAIVVLAVVVAVVVPPGTSAGAPASAAAAPAGAAPAGFLRASGKVITDGRGDQVLLRGVNVNQLVDFYQPKKGVAATRPLTEADFAGIAANGFDVVRLNLSWSALEPQRGTLSSSYLGAIKQAVGWAGEHGLYIVLDMHQDGWWKGATPSGTDCRPGTDPMWGYDGAPAWATITDGAPRCQFTGRDISPAGDRAFQNFYFDTDGIQSALVATWGKLAAEFRDEPTVAGYDLLNEPGFGETAPVTTSYLLGRFYDRAISAIRAAGSQQLVVVEPSILWSGLGFDSGPTPGFTSDRNIVFSPHLYAESITMDRSLGLPPIVSLDRQFTLAQRVADEYGAPLWSGEYGYWGDTADVDARLARYATAEDANRLGSAYWVWKQACGDPQNGIGPTGNGLMVQDCATGGDAPPRSDLLSVLSRAYPRSAPGTVTTLTAKGADLLLSGTTTEPSCGLEVWVPGTAKPQVHTTGLTKVATAAMPGGWLVSGCAAGRYTVNTGS</sequence>
<evidence type="ECO:0000313" key="6">
    <source>
        <dbReference type="Proteomes" id="UP000515511"/>
    </source>
</evidence>
<dbReference type="RefSeq" id="WP_185278104.1">
    <property type="nucleotide sequence ID" value="NZ_CP043641.1"/>
</dbReference>
<feature type="transmembrane region" description="Helical" evidence="3">
    <location>
        <begin position="281"/>
        <end position="300"/>
    </location>
</feature>
<keyword evidence="3" id="KW-0472">Membrane</keyword>
<dbReference type="KEGG" id="lse:F1C12_07170"/>
<evidence type="ECO:0000256" key="2">
    <source>
        <dbReference type="ARBA" id="ARBA00023295"/>
    </source>
</evidence>
<dbReference type="SUPFAM" id="SSF51445">
    <property type="entry name" value="(Trans)glycosidases"/>
    <property type="match status" value="1"/>
</dbReference>